<sequence length="204" mass="21093">MGIAISPGKRCDHHLWVSTLTVSHGGLPTSTSNPPLSRRNTSGKSTGMCAGFSGSSASCASSFAAAFAMRSGSTSATSPPRPMRLSTAASNSSFAVSASLRAFFTAFAASCVSARFSSGMSATSTSTVRAAYRASSMGASNSVNAPLRPGTSTSRASSMDPIPVRLLAHTRLWSRLDIGNPRTNVWIQMETRASSTAMGLMSRP</sequence>
<feature type="compositionally biased region" description="Polar residues" evidence="1">
    <location>
        <begin position="139"/>
        <end position="157"/>
    </location>
</feature>
<evidence type="ECO:0000313" key="2">
    <source>
        <dbReference type="EMBL" id="CAB4987609.1"/>
    </source>
</evidence>
<evidence type="ECO:0000256" key="1">
    <source>
        <dbReference type="SAM" id="MobiDB-lite"/>
    </source>
</evidence>
<name>A0A6J7NB05_9ZZZZ</name>
<gene>
    <name evidence="2" type="ORF">UFOPK3954_00956</name>
</gene>
<dbReference type="AlphaFoldDB" id="A0A6J7NB05"/>
<reference evidence="2" key="1">
    <citation type="submission" date="2020-05" db="EMBL/GenBank/DDBJ databases">
        <authorList>
            <person name="Chiriac C."/>
            <person name="Salcher M."/>
            <person name="Ghai R."/>
            <person name="Kavagutti S V."/>
        </authorList>
    </citation>
    <scope>NUCLEOTIDE SEQUENCE</scope>
</reference>
<organism evidence="2">
    <name type="scientific">freshwater metagenome</name>
    <dbReference type="NCBI Taxonomy" id="449393"/>
    <lineage>
        <taxon>unclassified sequences</taxon>
        <taxon>metagenomes</taxon>
        <taxon>ecological metagenomes</taxon>
    </lineage>
</organism>
<protein>
    <submittedName>
        <fullName evidence="2">Unannotated protein</fullName>
    </submittedName>
</protein>
<accession>A0A6J7NB05</accession>
<feature type="region of interest" description="Disordered" evidence="1">
    <location>
        <begin position="139"/>
        <end position="158"/>
    </location>
</feature>
<dbReference type="EMBL" id="CAFBON010000084">
    <property type="protein sequence ID" value="CAB4987609.1"/>
    <property type="molecule type" value="Genomic_DNA"/>
</dbReference>
<proteinExistence type="predicted"/>